<dbReference type="EMBL" id="PFBG01000017">
    <property type="protein sequence ID" value="PIR85939.1"/>
    <property type="molecule type" value="Genomic_DNA"/>
</dbReference>
<dbReference type="AlphaFoldDB" id="A0A2H0UHR6"/>
<organism evidence="1 2">
    <name type="scientific">Candidatus Kaiserbacteria bacterium CG10_big_fil_rev_8_21_14_0_10_44_10</name>
    <dbReference type="NCBI Taxonomy" id="1974606"/>
    <lineage>
        <taxon>Bacteria</taxon>
        <taxon>Candidatus Kaiseribacteriota</taxon>
    </lineage>
</organism>
<dbReference type="Proteomes" id="UP000229612">
    <property type="component" value="Unassembled WGS sequence"/>
</dbReference>
<sequence>MKTITLLPVKNEAWILPYVLENFSQFSDHIIIADQHSTDGSRDIYKRFPKVSIIDNNFTGASNKIRWDLLREARKIPGNNLIICLDADELLSPKAVEAMKTFGNEKAVSFQADWIQLIEDGTKYRIDGVWKDSTKEFAFIDDKSSVQYEEKELLIDHTARIPNIKNQFKTEYPILHLHYMAKARSEIKQVWYMCTELLGGINPLRINHRYSVAQFNNVKPARIEPEWTEGITMPPTEVFADIYEERQNEVLDMLAKKGILFFEPLDIWHIPKLRELFIKEIGREPKPTIAPRWLLMLNDVKNKVKNLYCAFSA</sequence>
<gene>
    <name evidence="1" type="ORF">COU14_01505</name>
</gene>
<name>A0A2H0UHR6_9BACT</name>
<dbReference type="SUPFAM" id="SSF53448">
    <property type="entry name" value="Nucleotide-diphospho-sugar transferases"/>
    <property type="match status" value="1"/>
</dbReference>
<dbReference type="InterPro" id="IPR029044">
    <property type="entry name" value="Nucleotide-diphossugar_trans"/>
</dbReference>
<dbReference type="Pfam" id="PF13704">
    <property type="entry name" value="Glyco_tranf_2_4"/>
    <property type="match status" value="1"/>
</dbReference>
<evidence type="ECO:0000313" key="2">
    <source>
        <dbReference type="Proteomes" id="UP000229612"/>
    </source>
</evidence>
<protein>
    <recommendedName>
        <fullName evidence="3">Glycosyltransferase 2-like domain-containing protein</fullName>
    </recommendedName>
</protein>
<evidence type="ECO:0008006" key="3">
    <source>
        <dbReference type="Google" id="ProtNLM"/>
    </source>
</evidence>
<comment type="caution">
    <text evidence="1">The sequence shown here is derived from an EMBL/GenBank/DDBJ whole genome shotgun (WGS) entry which is preliminary data.</text>
</comment>
<reference evidence="2" key="1">
    <citation type="submission" date="2017-09" db="EMBL/GenBank/DDBJ databases">
        <title>Depth-based differentiation of microbial function through sediment-hosted aquifers and enrichment of novel symbionts in the deep terrestrial subsurface.</title>
        <authorList>
            <person name="Probst A.J."/>
            <person name="Ladd B."/>
            <person name="Jarett J.K."/>
            <person name="Geller-Mcgrath D.E."/>
            <person name="Sieber C.M.K."/>
            <person name="Emerson J.B."/>
            <person name="Anantharaman K."/>
            <person name="Thomas B.C."/>
            <person name="Malmstrom R."/>
            <person name="Stieglmeier M."/>
            <person name="Klingl A."/>
            <person name="Woyke T."/>
            <person name="Ryan C.M."/>
            <person name="Banfield J.F."/>
        </authorList>
    </citation>
    <scope>NUCLEOTIDE SEQUENCE [LARGE SCALE GENOMIC DNA]</scope>
</reference>
<accession>A0A2H0UHR6</accession>
<evidence type="ECO:0000313" key="1">
    <source>
        <dbReference type="EMBL" id="PIR85939.1"/>
    </source>
</evidence>
<dbReference type="PANTHER" id="PTHR43630">
    <property type="entry name" value="POLY-BETA-1,6-N-ACETYL-D-GLUCOSAMINE SYNTHASE"/>
    <property type="match status" value="1"/>
</dbReference>
<dbReference type="Gene3D" id="3.90.550.10">
    <property type="entry name" value="Spore Coat Polysaccharide Biosynthesis Protein SpsA, Chain A"/>
    <property type="match status" value="1"/>
</dbReference>
<dbReference type="PANTHER" id="PTHR43630:SF2">
    <property type="entry name" value="GLYCOSYLTRANSFERASE"/>
    <property type="match status" value="1"/>
</dbReference>
<proteinExistence type="predicted"/>